<feature type="region of interest" description="Disordered" evidence="1">
    <location>
        <begin position="23"/>
        <end position="260"/>
    </location>
</feature>
<dbReference type="EMBL" id="JANIEX010000185">
    <property type="protein sequence ID" value="KAJ3571447.1"/>
    <property type="molecule type" value="Genomic_DNA"/>
</dbReference>
<sequence>MISPRWRKGTPCLTGFIILTAVTKDKPATRGKRPRGKSPARQGEEPGGHRAKKTRTAGEKQATGKATKQLHDAAASKSSATHITVLNQLPLPLDDSENEGLEEDDDDERGDDDDQDEFDDEPEDDTSGLSEAMLQQLIGTEGARIVSRDQTQSASKASRLFDNNDNVIQAGNASVDKDHDDGDEYEDEDKSEGSDNEDKEDDREEEIFENEPDQPRSKTMTRKAQQVQDEAVIVRDKPSHKAALNTTKKNRVISTSTKKPRWATIKPGRDGKKPNKGVVEMTAATVNAWPEVIPGGREKVYDIIDEIGDGDSKFSQVVGNWVVDCLCSIRGDLADLALDHVAIFQLGVKDVCKHHVEQLKIADIYIYPGKWERDAQNPDKVGTISDSDAVDLPSHPKLITGDLVMQLEQDIPERSADGPHPGRDSSAPKHPSEEELPMCMIALAATALYAALVAWESGKCQAQKFEADQFKSTYDHHIDYLKAMKRENLNAYHKITSNLLEYATNGAPKKGPRHHIGNALAVADFSGYD</sequence>
<evidence type="ECO:0000259" key="2">
    <source>
        <dbReference type="Pfam" id="PF20149"/>
    </source>
</evidence>
<name>A0AAD5VVZ5_9AGAR</name>
<evidence type="ECO:0000313" key="3">
    <source>
        <dbReference type="EMBL" id="KAJ3571447.1"/>
    </source>
</evidence>
<proteinExistence type="predicted"/>
<reference evidence="3" key="1">
    <citation type="submission" date="2022-07" db="EMBL/GenBank/DDBJ databases">
        <title>Genome Sequence of Leucocoprinus birnbaumii.</title>
        <authorList>
            <person name="Buettner E."/>
        </authorList>
    </citation>
    <scope>NUCLEOTIDE SEQUENCE</scope>
    <source>
        <strain evidence="3">VT141</strain>
    </source>
</reference>
<dbReference type="InterPro" id="IPR045341">
    <property type="entry name" value="DUF6532"/>
</dbReference>
<dbReference type="Pfam" id="PF20149">
    <property type="entry name" value="DUF6532"/>
    <property type="match status" value="1"/>
</dbReference>
<organism evidence="3 4">
    <name type="scientific">Leucocoprinus birnbaumii</name>
    <dbReference type="NCBI Taxonomy" id="56174"/>
    <lineage>
        <taxon>Eukaryota</taxon>
        <taxon>Fungi</taxon>
        <taxon>Dikarya</taxon>
        <taxon>Basidiomycota</taxon>
        <taxon>Agaricomycotina</taxon>
        <taxon>Agaricomycetes</taxon>
        <taxon>Agaricomycetidae</taxon>
        <taxon>Agaricales</taxon>
        <taxon>Agaricineae</taxon>
        <taxon>Agaricaceae</taxon>
        <taxon>Leucocoprinus</taxon>
    </lineage>
</organism>
<feature type="compositionally biased region" description="Polar residues" evidence="1">
    <location>
        <begin position="76"/>
        <end position="87"/>
    </location>
</feature>
<feature type="compositionally biased region" description="Basic residues" evidence="1">
    <location>
        <begin position="29"/>
        <end position="38"/>
    </location>
</feature>
<gene>
    <name evidence="3" type="ORF">NP233_g3751</name>
</gene>
<feature type="compositionally biased region" description="Acidic residues" evidence="1">
    <location>
        <begin position="181"/>
        <end position="212"/>
    </location>
</feature>
<feature type="compositionally biased region" description="Polar residues" evidence="1">
    <location>
        <begin position="148"/>
        <end position="172"/>
    </location>
</feature>
<feature type="domain" description="DUF6532" evidence="2">
    <location>
        <begin position="424"/>
        <end position="483"/>
    </location>
</feature>
<feature type="compositionally biased region" description="Acidic residues" evidence="1">
    <location>
        <begin position="94"/>
        <end position="126"/>
    </location>
</feature>
<accession>A0AAD5VVZ5</accession>
<protein>
    <recommendedName>
        <fullName evidence="2">DUF6532 domain-containing protein</fullName>
    </recommendedName>
</protein>
<feature type="compositionally biased region" description="Polar residues" evidence="1">
    <location>
        <begin position="244"/>
        <end position="257"/>
    </location>
</feature>
<evidence type="ECO:0000313" key="4">
    <source>
        <dbReference type="Proteomes" id="UP001213000"/>
    </source>
</evidence>
<feature type="region of interest" description="Disordered" evidence="1">
    <location>
        <begin position="413"/>
        <end position="432"/>
    </location>
</feature>
<comment type="caution">
    <text evidence="3">The sequence shown here is derived from an EMBL/GenBank/DDBJ whole genome shotgun (WGS) entry which is preliminary data.</text>
</comment>
<dbReference type="Proteomes" id="UP001213000">
    <property type="component" value="Unassembled WGS sequence"/>
</dbReference>
<keyword evidence="4" id="KW-1185">Reference proteome</keyword>
<dbReference type="AlphaFoldDB" id="A0AAD5VVZ5"/>
<evidence type="ECO:0000256" key="1">
    <source>
        <dbReference type="SAM" id="MobiDB-lite"/>
    </source>
</evidence>